<name>A0ACB6R9T4_9PLEO</name>
<evidence type="ECO:0000313" key="2">
    <source>
        <dbReference type="Proteomes" id="UP000799755"/>
    </source>
</evidence>
<reference evidence="1" key="1">
    <citation type="journal article" date="2020" name="Stud. Mycol.">
        <title>101 Dothideomycetes genomes: a test case for predicting lifestyles and emergence of pathogens.</title>
        <authorList>
            <person name="Haridas S."/>
            <person name="Albert R."/>
            <person name="Binder M."/>
            <person name="Bloem J."/>
            <person name="Labutti K."/>
            <person name="Salamov A."/>
            <person name="Andreopoulos B."/>
            <person name="Baker S."/>
            <person name="Barry K."/>
            <person name="Bills G."/>
            <person name="Bluhm B."/>
            <person name="Cannon C."/>
            <person name="Castanera R."/>
            <person name="Culley D."/>
            <person name="Daum C."/>
            <person name="Ezra D."/>
            <person name="Gonzalez J."/>
            <person name="Henrissat B."/>
            <person name="Kuo A."/>
            <person name="Liang C."/>
            <person name="Lipzen A."/>
            <person name="Lutzoni F."/>
            <person name="Magnuson J."/>
            <person name="Mondo S."/>
            <person name="Nolan M."/>
            <person name="Ohm R."/>
            <person name="Pangilinan J."/>
            <person name="Park H.-J."/>
            <person name="Ramirez L."/>
            <person name="Alfaro M."/>
            <person name="Sun H."/>
            <person name="Tritt A."/>
            <person name="Yoshinaga Y."/>
            <person name="Zwiers L.-H."/>
            <person name="Turgeon B."/>
            <person name="Goodwin S."/>
            <person name="Spatafora J."/>
            <person name="Crous P."/>
            <person name="Grigoriev I."/>
        </authorList>
    </citation>
    <scope>NUCLEOTIDE SEQUENCE</scope>
    <source>
        <strain evidence="1">ATCC 200398</strain>
    </source>
</reference>
<protein>
    <submittedName>
        <fullName evidence="1">Uncharacterized protein</fullName>
    </submittedName>
</protein>
<comment type="caution">
    <text evidence="1">The sequence shown here is derived from an EMBL/GenBank/DDBJ whole genome shotgun (WGS) entry which is preliminary data.</text>
</comment>
<dbReference type="EMBL" id="MU003495">
    <property type="protein sequence ID" value="KAF2475847.1"/>
    <property type="molecule type" value="Genomic_DNA"/>
</dbReference>
<evidence type="ECO:0000313" key="1">
    <source>
        <dbReference type="EMBL" id="KAF2475847.1"/>
    </source>
</evidence>
<dbReference type="Proteomes" id="UP000799755">
    <property type="component" value="Unassembled WGS sequence"/>
</dbReference>
<proteinExistence type="predicted"/>
<sequence length="680" mass="77702">MADSTSPEPDTKRRKLRKGTKSCWDCKKRKVKCTFDTTSNTVCIACRRRAAPCIGQDQPEEEFQAHAESNRDLLLDRIQRVETLLEQLIEVGHNVERDVPLAGIRLPARRKSGYFTPASDYQSHDSFNPPPESCVTTSHSAVRMTDDCRKLSEELLEAFPSQEDINVFCKSDYIATFYCHQIFTKSGDRPEHEAFDFVNDFAKIPDPSTTPPVLVAKRMIILALFLQYFRTQHTHGLEEYPPTVMDRLVDTAVRLVTTNEKIVCCIEGLECIILEGVFQSNGGNLRRAWLAFRKAMVIAQLMKMDHPNPPPVKALEANAKMNPKFMWFRIVYMDSYLSLMLGLPHGGQETNMENDVPGETPSCRLERAHTLIARSIIDRNRRDPFSQDFTTTRKLDRELLNVAKALPDKFWLPPNFTTLQPNTREAFWETMRLCDQLHHYNLVHLLHLPYLLRCEKESSYHTYAKITCVNASREILHRCIAFRNFNRNIVAIYCRTADFFAFMAGMTILLAHIDSHRLEVEDWRAHQRLGDRAMVEQLLENLEKLGKHTNDNLTHKSAEQLRRLLEIENDTACGMGHSAHNTVCCLEEHCGELQLSIPYFGIIKIGRAGITKNWPTEPNPLQPLLTDIPDSVHVANHLFSTAGLAASVNDWAFQGVDAAFFDSLMRGTVDWDQTLQGSVR</sequence>
<accession>A0ACB6R9T4</accession>
<keyword evidence="2" id="KW-1185">Reference proteome</keyword>
<gene>
    <name evidence="1" type="ORF">BDR25DRAFT_253430</name>
</gene>
<organism evidence="1 2">
    <name type="scientific">Lindgomyces ingoldianus</name>
    <dbReference type="NCBI Taxonomy" id="673940"/>
    <lineage>
        <taxon>Eukaryota</taxon>
        <taxon>Fungi</taxon>
        <taxon>Dikarya</taxon>
        <taxon>Ascomycota</taxon>
        <taxon>Pezizomycotina</taxon>
        <taxon>Dothideomycetes</taxon>
        <taxon>Pleosporomycetidae</taxon>
        <taxon>Pleosporales</taxon>
        <taxon>Lindgomycetaceae</taxon>
        <taxon>Lindgomyces</taxon>
    </lineage>
</organism>